<evidence type="ECO:0000313" key="2">
    <source>
        <dbReference type="EMBL" id="CAB5144344.1"/>
    </source>
</evidence>
<accession>A0A6J7W8S2</accession>
<reference evidence="2" key="1">
    <citation type="submission" date="2020-05" db="EMBL/GenBank/DDBJ databases">
        <authorList>
            <person name="Chiriac C."/>
            <person name="Salcher M."/>
            <person name="Ghai R."/>
            <person name="Kavagutti S V."/>
        </authorList>
    </citation>
    <scope>NUCLEOTIDE SEQUENCE</scope>
</reference>
<gene>
    <name evidence="2" type="ORF">UFOVP147_6</name>
</gene>
<organism evidence="2">
    <name type="scientific">uncultured Caudovirales phage</name>
    <dbReference type="NCBI Taxonomy" id="2100421"/>
    <lineage>
        <taxon>Viruses</taxon>
        <taxon>Duplodnaviria</taxon>
        <taxon>Heunggongvirae</taxon>
        <taxon>Uroviricota</taxon>
        <taxon>Caudoviricetes</taxon>
        <taxon>Peduoviridae</taxon>
        <taxon>Maltschvirus</taxon>
        <taxon>Maltschvirus maltsch</taxon>
    </lineage>
</organism>
<evidence type="ECO:0000256" key="1">
    <source>
        <dbReference type="SAM" id="MobiDB-lite"/>
    </source>
</evidence>
<dbReference type="EMBL" id="LR798196">
    <property type="protein sequence ID" value="CAB5144344.1"/>
    <property type="molecule type" value="Genomic_DNA"/>
</dbReference>
<name>A0A6J7W8S2_9CAUD</name>
<protein>
    <submittedName>
        <fullName evidence="2">Uncharacterized protein</fullName>
    </submittedName>
</protein>
<feature type="compositionally biased region" description="Basic residues" evidence="1">
    <location>
        <begin position="34"/>
        <end position="46"/>
    </location>
</feature>
<proteinExistence type="predicted"/>
<feature type="region of interest" description="Disordered" evidence="1">
    <location>
        <begin position="27"/>
        <end position="46"/>
    </location>
</feature>
<sequence length="46" mass="5020">MNTAQQLLIALGVDHVKVMLGHHKEKSAQFCKKGPGRKHRQGGANV</sequence>